<keyword evidence="1" id="KW-0812">Transmembrane</keyword>
<reference evidence="2 3" key="1">
    <citation type="journal article" date="2011" name="MBio">
        <title>Genome variation in Cryptococcus gattii, an emerging pathogen of immunocompetent hosts.</title>
        <authorList>
            <person name="D'Souza C.A."/>
            <person name="Kronstad J.W."/>
            <person name="Taylor G."/>
            <person name="Warren R."/>
            <person name="Yuen M."/>
            <person name="Hu G."/>
            <person name="Jung W.H."/>
            <person name="Sham A."/>
            <person name="Kidd S.E."/>
            <person name="Tangen K."/>
            <person name="Lee N."/>
            <person name="Zeilmaker T."/>
            <person name="Sawkins J."/>
            <person name="McVicker G."/>
            <person name="Shah S."/>
            <person name="Gnerre S."/>
            <person name="Griggs A."/>
            <person name="Zeng Q."/>
            <person name="Bartlett K."/>
            <person name="Li W."/>
            <person name="Wang X."/>
            <person name="Heitman J."/>
            <person name="Stajich J.E."/>
            <person name="Fraser J.A."/>
            <person name="Meyer W."/>
            <person name="Carter D."/>
            <person name="Schein J."/>
            <person name="Krzywinski M."/>
            <person name="Kwon-Chung K.J."/>
            <person name="Varma A."/>
            <person name="Wang J."/>
            <person name="Brunham R."/>
            <person name="Fyfe M."/>
            <person name="Ouellette B.F."/>
            <person name="Siddiqui A."/>
            <person name="Marra M."/>
            <person name="Jones S."/>
            <person name="Holt R."/>
            <person name="Birren B.W."/>
            <person name="Galagan J.E."/>
            <person name="Cuomo C.A."/>
        </authorList>
    </citation>
    <scope>NUCLEOTIDE SEQUENCE [LARGE SCALE GENOMIC DNA]</scope>
    <source>
        <strain evidence="2 3">R265</strain>
    </source>
</reference>
<reference evidence="2 3" key="2">
    <citation type="journal article" date="2018" name="Proc. Natl. Acad. Sci.">
        <title>RNAi is a critical determinant of centromere evolution in closely related fungi.</title>
        <authorList>
            <person name="Yadav V."/>
            <person name="Sun S."/>
            <person name="Billmyre R.B."/>
            <person name="Thimmappa B.C."/>
            <person name="Shea T."/>
            <person name="Lintner R."/>
            <person name="Bakkeren G."/>
            <person name="Cuomo C.A."/>
            <person name="Heitman J."/>
            <person name="Sanyal K."/>
        </authorList>
    </citation>
    <scope>NUCLEOTIDE SEQUENCE [LARGE SCALE GENOMIC DNA]</scope>
    <source>
        <strain evidence="2 3">R265</strain>
    </source>
</reference>
<dbReference type="RefSeq" id="XP_062884773.1">
    <property type="nucleotide sequence ID" value="XM_063028818.1"/>
</dbReference>
<dbReference type="Proteomes" id="UP000029445">
    <property type="component" value="Chromosome 12"/>
</dbReference>
<dbReference type="OrthoDB" id="2558794at2759"/>
<evidence type="ECO:0000256" key="1">
    <source>
        <dbReference type="SAM" id="Phobius"/>
    </source>
</evidence>
<dbReference type="STRING" id="294750.A0A095EQD3"/>
<dbReference type="OMA" id="RWLPKHG"/>
<dbReference type="GeneID" id="88181093"/>
<gene>
    <name evidence="2" type="ORF">CNBG_4911</name>
</gene>
<evidence type="ECO:0000313" key="2">
    <source>
        <dbReference type="EMBL" id="KGB79073.1"/>
    </source>
</evidence>
<dbReference type="EMBL" id="CP025770">
    <property type="protein sequence ID" value="KGB79073.1"/>
    <property type="molecule type" value="Genomic_DNA"/>
</dbReference>
<dbReference type="VEuPathDB" id="FungiDB:CNBG_4911"/>
<keyword evidence="1" id="KW-0472">Membrane</keyword>
<keyword evidence="1" id="KW-1133">Transmembrane helix</keyword>
<dbReference type="AlphaFoldDB" id="A0A095EQD3"/>
<name>A0A095EQD3_CRYD2</name>
<evidence type="ECO:0000313" key="3">
    <source>
        <dbReference type="Proteomes" id="UP000029445"/>
    </source>
</evidence>
<feature type="transmembrane region" description="Helical" evidence="1">
    <location>
        <begin position="51"/>
        <end position="70"/>
    </location>
</feature>
<dbReference type="HOGENOM" id="CLU_2621962_0_0_1"/>
<dbReference type="KEGG" id="cdeu:CNBG_4911"/>
<keyword evidence="3" id="KW-1185">Reference proteome</keyword>
<sequence>MFARSLLRTTATTMPAARTMVTRKASTYVPRPEPMGPFRQFFHDKPVPVDAYPLIAIVVIMCSGATYMLTKHIKEDRDHLRWLPKQGGVKFEIPRE</sequence>
<protein>
    <submittedName>
        <fullName evidence="2">Uncharacterized protein</fullName>
    </submittedName>
</protein>
<proteinExistence type="predicted"/>
<accession>A0A095EQD3</accession>
<organism evidence="2 3">
    <name type="scientific">Cryptococcus deuterogattii (strain R265)</name>
    <name type="common">Cryptococcus gattii VGII (strain R265)</name>
    <dbReference type="NCBI Taxonomy" id="294750"/>
    <lineage>
        <taxon>Eukaryota</taxon>
        <taxon>Fungi</taxon>
        <taxon>Dikarya</taxon>
        <taxon>Basidiomycota</taxon>
        <taxon>Agaricomycotina</taxon>
        <taxon>Tremellomycetes</taxon>
        <taxon>Tremellales</taxon>
        <taxon>Cryptococcaceae</taxon>
        <taxon>Cryptococcus</taxon>
        <taxon>Cryptococcus gattii species complex</taxon>
    </lineage>
</organism>